<feature type="domain" description="HAT C-terminal dimerisation" evidence="3">
    <location>
        <begin position="617"/>
        <end position="688"/>
    </location>
</feature>
<dbReference type="AlphaFoldDB" id="A0A388K068"/>
<gene>
    <name evidence="4" type="ORF">CBR_g37701</name>
</gene>
<feature type="compositionally biased region" description="Low complexity" evidence="1">
    <location>
        <begin position="184"/>
        <end position="198"/>
    </location>
</feature>
<dbReference type="PANTHER" id="PTHR32166:SF123">
    <property type="entry name" value="BED-TYPE DOMAIN-CONTAINING PROTEIN"/>
    <property type="match status" value="1"/>
</dbReference>
<feature type="region of interest" description="Disordered" evidence="1">
    <location>
        <begin position="756"/>
        <end position="776"/>
    </location>
</feature>
<dbReference type="Pfam" id="PF05699">
    <property type="entry name" value="Dimer_Tnp_hAT"/>
    <property type="match status" value="1"/>
</dbReference>
<feature type="region of interest" description="Disordered" evidence="1">
    <location>
        <begin position="1"/>
        <end position="24"/>
    </location>
</feature>
<feature type="compositionally biased region" description="Low complexity" evidence="1">
    <location>
        <begin position="1023"/>
        <end position="1037"/>
    </location>
</feature>
<dbReference type="Proteomes" id="UP000265515">
    <property type="component" value="Unassembled WGS sequence"/>
</dbReference>
<feature type="region of interest" description="Disordered" evidence="1">
    <location>
        <begin position="792"/>
        <end position="1061"/>
    </location>
</feature>
<reference evidence="4 5" key="1">
    <citation type="journal article" date="2018" name="Cell">
        <title>The Chara Genome: Secondary Complexity and Implications for Plant Terrestrialization.</title>
        <authorList>
            <person name="Nishiyama T."/>
            <person name="Sakayama H."/>
            <person name="Vries J.D."/>
            <person name="Buschmann H."/>
            <person name="Saint-Marcoux D."/>
            <person name="Ullrich K.K."/>
            <person name="Haas F.B."/>
            <person name="Vanderstraeten L."/>
            <person name="Becker D."/>
            <person name="Lang D."/>
            <person name="Vosolsobe S."/>
            <person name="Rombauts S."/>
            <person name="Wilhelmsson P.K.I."/>
            <person name="Janitza P."/>
            <person name="Kern R."/>
            <person name="Heyl A."/>
            <person name="Rumpler F."/>
            <person name="Villalobos L.I.A.C."/>
            <person name="Clay J.M."/>
            <person name="Skokan R."/>
            <person name="Toyoda A."/>
            <person name="Suzuki Y."/>
            <person name="Kagoshima H."/>
            <person name="Schijlen E."/>
            <person name="Tajeshwar N."/>
            <person name="Catarino B."/>
            <person name="Hetherington A.J."/>
            <person name="Saltykova A."/>
            <person name="Bonnot C."/>
            <person name="Breuninger H."/>
            <person name="Symeonidi A."/>
            <person name="Radhakrishnan G.V."/>
            <person name="Van Nieuwerburgh F."/>
            <person name="Deforce D."/>
            <person name="Chang C."/>
            <person name="Karol K.G."/>
            <person name="Hedrich R."/>
            <person name="Ulvskov P."/>
            <person name="Glockner G."/>
            <person name="Delwiche C.F."/>
            <person name="Petrasek J."/>
            <person name="Van de Peer Y."/>
            <person name="Friml J."/>
            <person name="Beilby M."/>
            <person name="Dolan L."/>
            <person name="Kohara Y."/>
            <person name="Sugano S."/>
            <person name="Fujiyama A."/>
            <person name="Delaux P.-M."/>
            <person name="Quint M."/>
            <person name="TheiBen G."/>
            <person name="Hagemann M."/>
            <person name="Harholt J."/>
            <person name="Dunand C."/>
            <person name="Zachgo S."/>
            <person name="Langdale J."/>
            <person name="Maumus F."/>
            <person name="Straeten D.V.D."/>
            <person name="Gould S.B."/>
            <person name="Rensing S.A."/>
        </authorList>
    </citation>
    <scope>NUCLEOTIDE SEQUENCE [LARGE SCALE GENOMIC DNA]</scope>
    <source>
        <strain evidence="4 5">S276</strain>
    </source>
</reference>
<dbReference type="GO" id="GO:0046983">
    <property type="term" value="F:protein dimerization activity"/>
    <property type="evidence" value="ECO:0007669"/>
    <property type="project" value="InterPro"/>
</dbReference>
<dbReference type="EMBL" id="BFEA01000038">
    <property type="protein sequence ID" value="GBG63343.1"/>
    <property type="molecule type" value="Genomic_DNA"/>
</dbReference>
<keyword evidence="5" id="KW-1185">Reference proteome</keyword>
<evidence type="ECO:0000259" key="2">
    <source>
        <dbReference type="Pfam" id="PF04937"/>
    </source>
</evidence>
<dbReference type="SUPFAM" id="SSF53098">
    <property type="entry name" value="Ribonuclease H-like"/>
    <property type="match status" value="1"/>
</dbReference>
<evidence type="ECO:0000259" key="3">
    <source>
        <dbReference type="Pfam" id="PF05699"/>
    </source>
</evidence>
<evidence type="ECO:0000313" key="5">
    <source>
        <dbReference type="Proteomes" id="UP000265515"/>
    </source>
</evidence>
<dbReference type="InterPro" id="IPR012337">
    <property type="entry name" value="RNaseH-like_sf"/>
</dbReference>
<feature type="compositionally biased region" description="Acidic residues" evidence="1">
    <location>
        <begin position="803"/>
        <end position="817"/>
    </location>
</feature>
<accession>A0A388K068</accession>
<proteinExistence type="predicted"/>
<feature type="compositionally biased region" description="Basic and acidic residues" evidence="1">
    <location>
        <begin position="883"/>
        <end position="899"/>
    </location>
</feature>
<organism evidence="4 5">
    <name type="scientific">Chara braunii</name>
    <name type="common">Braun's stonewort</name>
    <dbReference type="NCBI Taxonomy" id="69332"/>
    <lineage>
        <taxon>Eukaryota</taxon>
        <taxon>Viridiplantae</taxon>
        <taxon>Streptophyta</taxon>
        <taxon>Charophyceae</taxon>
        <taxon>Charales</taxon>
        <taxon>Characeae</taxon>
        <taxon>Chara</taxon>
    </lineage>
</organism>
<feature type="compositionally biased region" description="Basic and acidic residues" evidence="1">
    <location>
        <begin position="838"/>
        <end position="852"/>
    </location>
</feature>
<dbReference type="InterPro" id="IPR007021">
    <property type="entry name" value="DUF659"/>
</dbReference>
<comment type="caution">
    <text evidence="4">The sequence shown here is derived from an EMBL/GenBank/DDBJ whole genome shotgun (WGS) entry which is preliminary data.</text>
</comment>
<name>A0A388K068_CHABU</name>
<feature type="compositionally biased region" description="Low complexity" evidence="1">
    <location>
        <begin position="970"/>
        <end position="1005"/>
    </location>
</feature>
<feature type="compositionally biased region" description="Low complexity" evidence="1">
    <location>
        <begin position="951"/>
        <end position="962"/>
    </location>
</feature>
<evidence type="ECO:0000256" key="1">
    <source>
        <dbReference type="SAM" id="MobiDB-lite"/>
    </source>
</evidence>
<dbReference type="Gramene" id="GBG63343">
    <property type="protein sequence ID" value="GBG63343"/>
    <property type="gene ID" value="CBR_g37701"/>
</dbReference>
<dbReference type="PANTHER" id="PTHR32166">
    <property type="entry name" value="OSJNBA0013A04.12 PROTEIN"/>
    <property type="match status" value="1"/>
</dbReference>
<feature type="region of interest" description="Disordered" evidence="1">
    <location>
        <begin position="158"/>
        <end position="199"/>
    </location>
</feature>
<dbReference type="InterPro" id="IPR008906">
    <property type="entry name" value="HATC_C_dom"/>
</dbReference>
<dbReference type="OrthoDB" id="1101576at2759"/>
<sequence length="1109" mass="125666">MASSSAAGTSRGKEVAGSDSTATRVKEAFVPQPEARQLQLQATKVAFKWVTQGQMVPPLSKGQYRVKCTLCGADWVASYTRVWPHFAQKTNPCPGRFPEMLHILAATGHNIDCKKTLRRIQLYQMEHNIPLDGLAPAIPEEAQGDTLDKFIVPPAGRRSRTVPLSTVDEEGPRGIEEEGGGVAGKAAQGSAAGQKSGKLTQVSIKRWTTNDSQRRLDIAWGMHLCRHGAPFNYVRTTQTQELHDLYLELGEKKQRVKMPSLEVVRTVVLDIIYDKVQEDMRPLTAKWDHTGCTLITDGCTDRRYRPVMNFIGASESGAILLKVVDVSKKKMTAVALAMIIPWVPCAAHCLSLLMKDICELEWVKEVVQRTKMMVKFISRHHHTTALYTKCSELSRELTLILPTEVRFASSYMMMNRFWGRRHVLEDMMEEGWRLLRWSARKDRDKSDTTYMTVTEPEWWEKLRTVLDVLEPIYELLRKMDRNGTAPPNLWHFNEGLGRGLNTLTRLTDVQRREIMKAVSKRTKLMRQPVHAANFLLDPRRRDMKWLMDMQSPVVQNTLKFFLSQCKEEATWGCREQLDLWADLQAFHREPTGEVVKDPVTGKVVEESLWTDFAKFDSSLTQMTASEWWNAHGASHKKLRDIAMRVTTMWSTATPCERNWSSLDLVHDKRRGPLSPDSLAKLVYVHLNLQLLDIKNKSKGSLAGYLDMWAAFFDDVEAPPPNDPAALPKAATVADLTGDELVHQANLTKTPRARVLKHRAVDESSSSDSSDDGEDLIWRGKGKKKKLVEVLDDGKGKAQMGGNVEEENVEESEEDDENFTLRSPRASDMSSDDDELDEALTRNVERGHLDSDFGPRGMDFNARIGADTDLDDDADRARAQSLAQRDRALVEQRMREETAKRTAVPPSGRKDMTPVGRGSCLAADDVQQQQHKEGVQQQQEEEEVHHQREDGLQQQAEGLQQQMQEREDGVQHQQVQQQQEDGLQQHQEPAQDGLLQQQETGQQQLQQKHHRGLQQQQPDEDGLQQHQQQQHDGLQLQQQEKETAQRITRVYSRRSQGSSAAAIQDAVQTLPLPLEIEDMQRDNLDVSLAGRKRKVQPNWFGKGAARGSIH</sequence>
<evidence type="ECO:0000313" key="4">
    <source>
        <dbReference type="EMBL" id="GBG63343.1"/>
    </source>
</evidence>
<dbReference type="Pfam" id="PF04937">
    <property type="entry name" value="DUF659"/>
    <property type="match status" value="1"/>
</dbReference>
<evidence type="ECO:0008006" key="6">
    <source>
        <dbReference type="Google" id="ProtNLM"/>
    </source>
</evidence>
<feature type="domain" description="DUF659" evidence="2">
    <location>
        <begin position="259"/>
        <end position="337"/>
    </location>
</feature>
<protein>
    <recommendedName>
        <fullName evidence="6">DUF659 domain-containing protein</fullName>
    </recommendedName>
</protein>